<feature type="compositionally biased region" description="Pro residues" evidence="1">
    <location>
        <begin position="42"/>
        <end position="57"/>
    </location>
</feature>
<feature type="region of interest" description="Disordered" evidence="1">
    <location>
        <begin position="1"/>
        <end position="68"/>
    </location>
</feature>
<dbReference type="InterPro" id="IPR008889">
    <property type="entry name" value="VQ"/>
</dbReference>
<evidence type="ECO:0000313" key="3">
    <source>
        <dbReference type="Proteomes" id="UP000515123"/>
    </source>
</evidence>
<gene>
    <name evidence="4" type="primary">LOC109726363</name>
</gene>
<protein>
    <submittedName>
        <fullName evidence="4">Protein MKS1-like</fullName>
    </submittedName>
</protein>
<dbReference type="PANTHER" id="PTHR33143">
    <property type="entry name" value="F16F4.1 PROTEIN-RELATED"/>
    <property type="match status" value="1"/>
</dbReference>
<reference evidence="3" key="1">
    <citation type="journal article" date="2015" name="Nat. Genet.">
        <title>The pineapple genome and the evolution of CAM photosynthesis.</title>
        <authorList>
            <person name="Ming R."/>
            <person name="VanBuren R."/>
            <person name="Wai C.M."/>
            <person name="Tang H."/>
            <person name="Schatz M.C."/>
            <person name="Bowers J.E."/>
            <person name="Lyons E."/>
            <person name="Wang M.L."/>
            <person name="Chen J."/>
            <person name="Biggers E."/>
            <person name="Zhang J."/>
            <person name="Huang L."/>
            <person name="Zhang L."/>
            <person name="Miao W."/>
            <person name="Zhang J."/>
            <person name="Ye Z."/>
            <person name="Miao C."/>
            <person name="Lin Z."/>
            <person name="Wang H."/>
            <person name="Zhou H."/>
            <person name="Yim W.C."/>
            <person name="Priest H.D."/>
            <person name="Zheng C."/>
            <person name="Woodhouse M."/>
            <person name="Edger P.P."/>
            <person name="Guyot R."/>
            <person name="Guo H.B."/>
            <person name="Guo H."/>
            <person name="Zheng G."/>
            <person name="Singh R."/>
            <person name="Sharma A."/>
            <person name="Min X."/>
            <person name="Zheng Y."/>
            <person name="Lee H."/>
            <person name="Gurtowski J."/>
            <person name="Sedlazeck F.J."/>
            <person name="Harkess A."/>
            <person name="McKain M.R."/>
            <person name="Liao Z."/>
            <person name="Fang J."/>
            <person name="Liu J."/>
            <person name="Zhang X."/>
            <person name="Zhang Q."/>
            <person name="Hu W."/>
            <person name="Qin Y."/>
            <person name="Wang K."/>
            <person name="Chen L.Y."/>
            <person name="Shirley N."/>
            <person name="Lin Y.R."/>
            <person name="Liu L.Y."/>
            <person name="Hernandez A.G."/>
            <person name="Wright C.L."/>
            <person name="Bulone V."/>
            <person name="Tuskan G.A."/>
            <person name="Heath K."/>
            <person name="Zee F."/>
            <person name="Moore P.H."/>
            <person name="Sunkar R."/>
            <person name="Leebens-Mack J.H."/>
            <person name="Mockler T."/>
            <person name="Bennetzen J.L."/>
            <person name="Freeling M."/>
            <person name="Sankoff D."/>
            <person name="Paterson A.H."/>
            <person name="Zhu X."/>
            <person name="Yang X."/>
            <person name="Smith J.A."/>
            <person name="Cushman J.C."/>
            <person name="Paull R.E."/>
            <person name="Yu Q."/>
        </authorList>
    </citation>
    <scope>NUCLEOTIDE SEQUENCE [LARGE SCALE GENOMIC DNA]</scope>
    <source>
        <strain evidence="3">cv. F153</strain>
    </source>
</reference>
<dbReference type="GeneID" id="109726363"/>
<dbReference type="Pfam" id="PF05678">
    <property type="entry name" value="VQ"/>
    <property type="match status" value="1"/>
</dbReference>
<evidence type="ECO:0000256" key="1">
    <source>
        <dbReference type="SAM" id="MobiDB-lite"/>
    </source>
</evidence>
<dbReference type="AlphaFoldDB" id="A0A6P5GUF9"/>
<dbReference type="OrthoDB" id="695631at2759"/>
<evidence type="ECO:0000313" key="4">
    <source>
        <dbReference type="RefSeq" id="XP_020111489.1"/>
    </source>
</evidence>
<dbReference type="PANTHER" id="PTHR33143:SF6">
    <property type="entry name" value="OS08G0102900 PROTEIN"/>
    <property type="match status" value="1"/>
</dbReference>
<evidence type="ECO:0000259" key="2">
    <source>
        <dbReference type="Pfam" id="PF05678"/>
    </source>
</evidence>
<keyword evidence="3" id="KW-1185">Reference proteome</keyword>
<dbReference type="RefSeq" id="XP_020111489.1">
    <property type="nucleotide sequence ID" value="XM_020255900.1"/>
</dbReference>
<sequence length="283" mass="30013">HSQDSPPAYRSAKPSRGWSLQAPRPSPLKVSKDSYKIAKKPPLFPNPHPYLPLPPPHQHQQHQHQQPLQFQIQSQIQNQHHHRSPVIIYAVSPKVIHTTPSDFMSLVQRLTGNSLDTSSSSSYSSTAAAAAPSTTAAAAAEAEATTTLLLSPAAAAAASPRPLHHRQQYMLQQQQDEGGADVELLTGRTAAAGGMGTNSSSCFFPGILSPGPASLQPISPSLFLASPSLGFDPSVLGYLGDLSPVLSGMVLASPGNSQHLLSTPTIPSPGAFWDLLNHFPDPF</sequence>
<accession>A0A6P5GUF9</accession>
<organism evidence="3 4">
    <name type="scientific">Ananas comosus</name>
    <name type="common">Pineapple</name>
    <name type="synonym">Ananas ananas</name>
    <dbReference type="NCBI Taxonomy" id="4615"/>
    <lineage>
        <taxon>Eukaryota</taxon>
        <taxon>Viridiplantae</taxon>
        <taxon>Streptophyta</taxon>
        <taxon>Embryophyta</taxon>
        <taxon>Tracheophyta</taxon>
        <taxon>Spermatophyta</taxon>
        <taxon>Magnoliopsida</taxon>
        <taxon>Liliopsida</taxon>
        <taxon>Poales</taxon>
        <taxon>Bromeliaceae</taxon>
        <taxon>Bromelioideae</taxon>
        <taxon>Ananas</taxon>
    </lineage>
</organism>
<name>A0A6P5GUF9_ANACO</name>
<dbReference type="GO" id="GO:0005634">
    <property type="term" value="C:nucleus"/>
    <property type="evidence" value="ECO:0007669"/>
    <property type="project" value="TreeGrafter"/>
</dbReference>
<feature type="domain" description="VQ" evidence="2">
    <location>
        <begin position="91"/>
        <end position="113"/>
    </location>
</feature>
<dbReference type="InterPro" id="IPR039607">
    <property type="entry name" value="VQ_8/17/18/20/21/25"/>
</dbReference>
<reference evidence="4" key="2">
    <citation type="submission" date="2025-08" db="UniProtKB">
        <authorList>
            <consortium name="RefSeq"/>
        </authorList>
    </citation>
    <scope>IDENTIFICATION</scope>
    <source>
        <tissue evidence="4">Leaf</tissue>
    </source>
</reference>
<proteinExistence type="predicted"/>
<dbReference type="Proteomes" id="UP000515123">
    <property type="component" value="Linkage group 21"/>
</dbReference>
<feature type="non-terminal residue" evidence="4">
    <location>
        <position position="1"/>
    </location>
</feature>